<evidence type="ECO:0000256" key="2">
    <source>
        <dbReference type="ARBA" id="ARBA00022692"/>
    </source>
</evidence>
<keyword evidence="3 6" id="KW-1133">Transmembrane helix</keyword>
<dbReference type="PROSITE" id="PS51012">
    <property type="entry name" value="ABC_TM2"/>
    <property type="match status" value="1"/>
</dbReference>
<keyword evidence="6" id="KW-0813">Transport</keyword>
<dbReference type="InterPro" id="IPR013525">
    <property type="entry name" value="ABC2_TM"/>
</dbReference>
<evidence type="ECO:0000256" key="1">
    <source>
        <dbReference type="ARBA" id="ARBA00004141"/>
    </source>
</evidence>
<evidence type="ECO:0000256" key="5">
    <source>
        <dbReference type="ARBA" id="ARBA00023251"/>
    </source>
</evidence>
<sequence length="267" mass="28069">MTTSTPTATAPPTAAVRGTTTGRALRRMVATEARLFLRDPAAAFFTLAFPVLLLVILGCVPGFRTATPKLGGLSTVEVYAPIMVVFTLTMLAMNGLAPVLTAYREKGVLRRLSASPVPAALVLGALVVLYLAVAVVSLLMVVVVGRFAFGVPLPRQLAAFLVAFVFAAASLFAVGLLIAAVAPSAKAGQAIGTALFFPLEFFSGLWVPRQTMPSVLRHIGDFLPTGSATQAVQDAWRGSWPHVGDLTTMAVFTLVAGVVAAKLFRWE</sequence>
<feature type="transmembrane region" description="Helical" evidence="6">
    <location>
        <begin position="157"/>
        <end position="178"/>
    </location>
</feature>
<feature type="transmembrane region" description="Helical" evidence="6">
    <location>
        <begin position="121"/>
        <end position="145"/>
    </location>
</feature>
<evidence type="ECO:0000256" key="6">
    <source>
        <dbReference type="RuleBase" id="RU361157"/>
    </source>
</evidence>
<comment type="similarity">
    <text evidence="6">Belongs to the ABC-2 integral membrane protein family.</text>
</comment>
<keyword evidence="6" id="KW-1003">Cell membrane</keyword>
<evidence type="ECO:0000256" key="4">
    <source>
        <dbReference type="ARBA" id="ARBA00023136"/>
    </source>
</evidence>
<dbReference type="Pfam" id="PF01061">
    <property type="entry name" value="ABC2_membrane"/>
    <property type="match status" value="1"/>
</dbReference>
<accession>A0ABS7QLQ0</accession>
<reference evidence="8 9" key="1">
    <citation type="submission" date="2021-08" db="EMBL/GenBank/DDBJ databases">
        <title>Streptomyces sp. PTM05 isolated from lichen.</title>
        <authorList>
            <person name="Somphong A."/>
            <person name="Phongsopitanun W."/>
            <person name="Tanasupawat S."/>
        </authorList>
    </citation>
    <scope>NUCLEOTIDE SEQUENCE [LARGE SCALE GENOMIC DNA]</scope>
    <source>
        <strain evidence="8 9">Ptm05</strain>
    </source>
</reference>
<comment type="subcellular location">
    <subcellularLocation>
        <location evidence="6">Cell membrane</location>
        <topology evidence="6">Multi-pass membrane protein</topology>
    </subcellularLocation>
    <subcellularLocation>
        <location evidence="1">Membrane</location>
        <topology evidence="1">Multi-pass membrane protein</topology>
    </subcellularLocation>
</comment>
<organism evidence="8 9">
    <name type="scientific">Streptantibioticus parmotrematis</name>
    <dbReference type="NCBI Taxonomy" id="2873249"/>
    <lineage>
        <taxon>Bacteria</taxon>
        <taxon>Bacillati</taxon>
        <taxon>Actinomycetota</taxon>
        <taxon>Actinomycetes</taxon>
        <taxon>Kitasatosporales</taxon>
        <taxon>Streptomycetaceae</taxon>
        <taxon>Streptantibioticus</taxon>
    </lineage>
</organism>
<keyword evidence="4 6" id="KW-0472">Membrane</keyword>
<dbReference type="PANTHER" id="PTHR43027">
    <property type="entry name" value="DOXORUBICIN RESISTANCE ABC TRANSPORTER PERMEASE PROTEIN DRRC-RELATED"/>
    <property type="match status" value="1"/>
</dbReference>
<gene>
    <name evidence="8" type="ORF">K7472_00400</name>
</gene>
<dbReference type="InterPro" id="IPR047817">
    <property type="entry name" value="ABC2_TM_bact-type"/>
</dbReference>
<dbReference type="EMBL" id="JAINVZ010000001">
    <property type="protein sequence ID" value="MBY8883305.1"/>
    <property type="molecule type" value="Genomic_DNA"/>
</dbReference>
<keyword evidence="5" id="KW-0046">Antibiotic resistance</keyword>
<evidence type="ECO:0000259" key="7">
    <source>
        <dbReference type="PROSITE" id="PS51012"/>
    </source>
</evidence>
<dbReference type="InterPro" id="IPR052902">
    <property type="entry name" value="ABC-2_transporter"/>
</dbReference>
<feature type="transmembrane region" description="Helical" evidence="6">
    <location>
        <begin position="190"/>
        <end position="207"/>
    </location>
</feature>
<keyword evidence="2 6" id="KW-0812">Transmembrane</keyword>
<evidence type="ECO:0000313" key="9">
    <source>
        <dbReference type="Proteomes" id="UP001198565"/>
    </source>
</evidence>
<dbReference type="InterPro" id="IPR000412">
    <property type="entry name" value="ABC_2_transport"/>
</dbReference>
<dbReference type="PIRSF" id="PIRSF006648">
    <property type="entry name" value="DrrB"/>
    <property type="match status" value="1"/>
</dbReference>
<evidence type="ECO:0000313" key="8">
    <source>
        <dbReference type="EMBL" id="MBY8883305.1"/>
    </source>
</evidence>
<proteinExistence type="inferred from homology"/>
<protein>
    <recommendedName>
        <fullName evidence="6">Transport permease protein</fullName>
    </recommendedName>
</protein>
<dbReference type="RefSeq" id="WP_222972854.1">
    <property type="nucleotide sequence ID" value="NZ_JAINVZ010000001.1"/>
</dbReference>
<comment type="caution">
    <text evidence="8">The sequence shown here is derived from an EMBL/GenBank/DDBJ whole genome shotgun (WGS) entry which is preliminary data.</text>
</comment>
<feature type="transmembrane region" description="Helical" evidence="6">
    <location>
        <begin position="41"/>
        <end position="63"/>
    </location>
</feature>
<evidence type="ECO:0000256" key="3">
    <source>
        <dbReference type="ARBA" id="ARBA00022989"/>
    </source>
</evidence>
<keyword evidence="9" id="KW-1185">Reference proteome</keyword>
<dbReference type="Proteomes" id="UP001198565">
    <property type="component" value="Unassembled WGS sequence"/>
</dbReference>
<feature type="domain" description="ABC transmembrane type-2" evidence="7">
    <location>
        <begin position="41"/>
        <end position="267"/>
    </location>
</feature>
<feature type="transmembrane region" description="Helical" evidence="6">
    <location>
        <begin position="246"/>
        <end position="264"/>
    </location>
</feature>
<dbReference type="PANTHER" id="PTHR43027:SF2">
    <property type="entry name" value="TRANSPORT PERMEASE PROTEIN"/>
    <property type="match status" value="1"/>
</dbReference>
<name>A0ABS7QLQ0_9ACTN</name>
<feature type="transmembrane region" description="Helical" evidence="6">
    <location>
        <begin position="78"/>
        <end position="100"/>
    </location>
</feature>